<dbReference type="Gene3D" id="1.10.10.60">
    <property type="entry name" value="Homeodomain-like"/>
    <property type="match status" value="1"/>
</dbReference>
<dbReference type="InterPro" id="IPR011006">
    <property type="entry name" value="CheY-like_superfamily"/>
</dbReference>
<evidence type="ECO:0000256" key="1">
    <source>
        <dbReference type="PROSITE-ProRule" id="PRU00169"/>
    </source>
</evidence>
<name>A0A7W6XB62_9HYPH</name>
<feature type="domain" description="Response regulatory" evidence="2">
    <location>
        <begin position="1"/>
        <end position="82"/>
    </location>
</feature>
<evidence type="ECO:0000313" key="6">
    <source>
        <dbReference type="Proteomes" id="UP000520770"/>
    </source>
</evidence>
<dbReference type="EMBL" id="JACIGW010000003">
    <property type="protein sequence ID" value="MBB4349388.1"/>
    <property type="molecule type" value="Genomic_DNA"/>
</dbReference>
<reference evidence="6 7" key="1">
    <citation type="submission" date="2020-08" db="EMBL/GenBank/DDBJ databases">
        <title>Genomic Encyclopedia of Type Strains, Phase IV (KMG-V): Genome sequencing to study the core and pangenomes of soil and plant-associated prokaryotes.</title>
        <authorList>
            <person name="Whitman W."/>
        </authorList>
    </citation>
    <scope>NUCLEOTIDE SEQUENCE [LARGE SCALE GENOMIC DNA]</scope>
    <source>
        <strain evidence="4 7">SEMIA 444</strain>
        <strain evidence="3 6">SEMIA 448</strain>
        <strain evidence="5 8">SEMIA 452</strain>
    </source>
</reference>
<dbReference type="SUPFAM" id="SSF52172">
    <property type="entry name" value="CheY-like"/>
    <property type="match status" value="1"/>
</dbReference>
<dbReference type="EMBL" id="JACIGY010000003">
    <property type="protein sequence ID" value="MBB4412390.1"/>
    <property type="molecule type" value="Genomic_DNA"/>
</dbReference>
<evidence type="ECO:0000313" key="4">
    <source>
        <dbReference type="EMBL" id="MBB4412390.1"/>
    </source>
</evidence>
<dbReference type="InterPro" id="IPR001789">
    <property type="entry name" value="Sig_transdc_resp-reg_receiver"/>
</dbReference>
<comment type="caution">
    <text evidence="1">Lacks conserved residue(s) required for the propagation of feature annotation.</text>
</comment>
<accession>A0A7W6XB62</accession>
<gene>
    <name evidence="4" type="ORF">GGE31_002903</name>
    <name evidence="3" type="ORF">GGE33_003150</name>
    <name evidence="5" type="ORF">GGE35_002844</name>
</gene>
<dbReference type="Proteomes" id="UP000524535">
    <property type="component" value="Unassembled WGS sequence"/>
</dbReference>
<dbReference type="AlphaFoldDB" id="A0A7W6XB62"/>
<evidence type="ECO:0000313" key="7">
    <source>
        <dbReference type="Proteomes" id="UP000524535"/>
    </source>
</evidence>
<dbReference type="Proteomes" id="UP000520770">
    <property type="component" value="Unassembled WGS sequence"/>
</dbReference>
<dbReference type="PROSITE" id="PS50110">
    <property type="entry name" value="RESPONSE_REGULATORY"/>
    <property type="match status" value="1"/>
</dbReference>
<evidence type="ECO:0000313" key="3">
    <source>
        <dbReference type="EMBL" id="MBB4349388.1"/>
    </source>
</evidence>
<dbReference type="GO" id="GO:0000160">
    <property type="term" value="P:phosphorelay signal transduction system"/>
    <property type="evidence" value="ECO:0007669"/>
    <property type="project" value="InterPro"/>
</dbReference>
<evidence type="ECO:0000313" key="8">
    <source>
        <dbReference type="Proteomes" id="UP000576087"/>
    </source>
</evidence>
<organism evidence="4 7">
    <name type="scientific">Aliirhizobium cellulosilyticum</name>
    <dbReference type="NCBI Taxonomy" id="393664"/>
    <lineage>
        <taxon>Bacteria</taxon>
        <taxon>Pseudomonadati</taxon>
        <taxon>Pseudomonadota</taxon>
        <taxon>Alphaproteobacteria</taxon>
        <taxon>Hyphomicrobiales</taxon>
        <taxon>Rhizobiaceae</taxon>
        <taxon>Aliirhizobium</taxon>
    </lineage>
</organism>
<evidence type="ECO:0000259" key="2">
    <source>
        <dbReference type="PROSITE" id="PS50110"/>
    </source>
</evidence>
<dbReference type="EMBL" id="JACIHM010000003">
    <property type="protein sequence ID" value="MBB4447022.1"/>
    <property type="molecule type" value="Genomic_DNA"/>
</dbReference>
<dbReference type="Proteomes" id="UP000576087">
    <property type="component" value="Unassembled WGS sequence"/>
</dbReference>
<sequence>MAERYAKLDRLDYAVVELRFDEGIGFDLIKSIRDRYPNCRTVVHTSFCNIQTAVLAVKNGAADLYPKPMDVNLVIAMLLQKCTQTTSELQELQRPSDLRDEYIRQTFQSCGSNLTRTATHLSLQRRTLQRIMSRRPELRTVSERSS</sequence>
<dbReference type="Gene3D" id="3.40.50.2300">
    <property type="match status" value="1"/>
</dbReference>
<protein>
    <submittedName>
        <fullName evidence="4">Two-component system response regulator RegA</fullName>
    </submittedName>
</protein>
<keyword evidence="7" id="KW-1185">Reference proteome</keyword>
<proteinExistence type="predicted"/>
<evidence type="ECO:0000313" key="5">
    <source>
        <dbReference type="EMBL" id="MBB4447022.1"/>
    </source>
</evidence>
<comment type="caution">
    <text evidence="4">The sequence shown here is derived from an EMBL/GenBank/DDBJ whole genome shotgun (WGS) entry which is preliminary data.</text>
</comment>